<dbReference type="GO" id="GO:0005975">
    <property type="term" value="P:carbohydrate metabolic process"/>
    <property type="evidence" value="ECO:0007669"/>
    <property type="project" value="InterPro"/>
</dbReference>
<dbReference type="Gene3D" id="1.50.10.10">
    <property type="match status" value="1"/>
</dbReference>
<dbReference type="RefSeq" id="WP_133473411.1">
    <property type="nucleotide sequence ID" value="NZ_SNWP01000010.1"/>
</dbReference>
<proteinExistence type="predicted"/>
<keyword evidence="1 4" id="KW-0378">Hydrolase</keyword>
<dbReference type="SUPFAM" id="SSF52317">
    <property type="entry name" value="Class I glutamine amidotransferase-like"/>
    <property type="match status" value="1"/>
</dbReference>
<evidence type="ECO:0000256" key="2">
    <source>
        <dbReference type="SAM" id="SignalP"/>
    </source>
</evidence>
<accession>A0A4V3C578</accession>
<dbReference type="InterPro" id="IPR010905">
    <property type="entry name" value="Glyco_hydro_88"/>
</dbReference>
<dbReference type="EMBL" id="SNWP01000010">
    <property type="protein sequence ID" value="TDO28788.1"/>
    <property type="molecule type" value="Genomic_DNA"/>
</dbReference>
<dbReference type="Pfam" id="PF07470">
    <property type="entry name" value="Glyco_hydro_88"/>
    <property type="match status" value="1"/>
</dbReference>
<dbReference type="InterPro" id="IPR008928">
    <property type="entry name" value="6-hairpin_glycosidase_sf"/>
</dbReference>
<dbReference type="Proteomes" id="UP000295741">
    <property type="component" value="Unassembled WGS sequence"/>
</dbReference>
<dbReference type="InterPro" id="IPR012341">
    <property type="entry name" value="6hp_glycosidase-like_sf"/>
</dbReference>
<keyword evidence="2" id="KW-0732">Signal</keyword>
<feature type="chain" id="PRO_5020196106" evidence="2">
    <location>
        <begin position="22"/>
        <end position="637"/>
    </location>
</feature>
<name>A0A4V3C578_9BACT</name>
<dbReference type="InterPro" id="IPR052043">
    <property type="entry name" value="PolySaccharide_Degr_Enz"/>
</dbReference>
<dbReference type="PANTHER" id="PTHR33886">
    <property type="entry name" value="UNSATURATED RHAMNOGALACTURONAN HYDROLASE (EUROFUNG)"/>
    <property type="match status" value="1"/>
</dbReference>
<gene>
    <name evidence="4" type="ORF">BC659_0868</name>
</gene>
<dbReference type="Pfam" id="PF14258">
    <property type="entry name" value="DUF4350"/>
    <property type="match status" value="1"/>
</dbReference>
<keyword evidence="5" id="KW-1185">Reference proteome</keyword>
<evidence type="ECO:0000313" key="5">
    <source>
        <dbReference type="Proteomes" id="UP000295741"/>
    </source>
</evidence>
<dbReference type="SUPFAM" id="SSF48208">
    <property type="entry name" value="Six-hairpin glycosidases"/>
    <property type="match status" value="1"/>
</dbReference>
<reference evidence="4 5" key="1">
    <citation type="submission" date="2019-03" db="EMBL/GenBank/DDBJ databases">
        <title>Genomic Encyclopedia of Archaeal and Bacterial Type Strains, Phase II (KMG-II): from individual species to whole genera.</title>
        <authorList>
            <person name="Goeker M."/>
        </authorList>
    </citation>
    <scope>NUCLEOTIDE SEQUENCE [LARGE SCALE GENOMIC DNA]</scope>
    <source>
        <strain evidence="4 5">DSM 28323</strain>
    </source>
</reference>
<protein>
    <submittedName>
        <fullName evidence="4">Unsaturated rhamnogalacturonyl hydrolase</fullName>
    </submittedName>
</protein>
<dbReference type="InterPro" id="IPR029062">
    <property type="entry name" value="Class_I_gatase-like"/>
</dbReference>
<feature type="signal peptide" evidence="2">
    <location>
        <begin position="1"/>
        <end position="21"/>
    </location>
</feature>
<dbReference type="Gene3D" id="3.40.50.880">
    <property type="match status" value="1"/>
</dbReference>
<comment type="caution">
    <text evidence="4">The sequence shown here is derived from an EMBL/GenBank/DDBJ whole genome shotgun (WGS) entry which is preliminary data.</text>
</comment>
<sequence>MKRIVYIAMLLLLVTTTGVTAQKPWSERMTETVMQLWPDSMALKAGQPAKWIYDQGLILKGIEKVWLRTGNGAYFDYIKKSMDFFVNKDGAIRTYKQTDYNIDNITPGRNLLLLYDVLEDEKYRKAAVTLREQLKNHPRTKEGGFWHKKIYPWQMWLDGLYMGEPFYAEYASRFNEPEAFDDIANQFIWMEQHARDAKTGLLYHAWDESKEQRWANKTTGQSPHFWGRAMGWYGMALADVLEIFPASHPQRKVLIDIFKRYITAVKKVQDPQTGVWWQILDKGNVKGNYLEASASSMFVYALAKGIRLGYLPAAEMATAKKAYAGLLKTFVSEENGKAHLNKVCQVAGLGGNPYRDGSFEYYISEPIVTDDPKGLGAFILAATEMETLTEPKPGAGKTVLLDQFFNHETRKNKLGNTVPFHYTWEDRMNSGFALWGQLFRNQGAVTGSLLTAPTADVLKKASVYIIVDPDTQKETENPQFIKPAHTKVISDWVKAGGVLVLMANDSANTELDHFNELAASFGIQFNKDNRNAVKNNAYETGLIKVAKGNPVFKKAERLFIKEIATLSLKTPAQALVSDQGYIIMATAHYGKGKVFAVGDPWLYNEYVDGRKLPADFENYTAARELAAWLLQNALPKK</sequence>
<dbReference type="InterPro" id="IPR025646">
    <property type="entry name" value="DUF4350"/>
</dbReference>
<dbReference type="AlphaFoldDB" id="A0A4V3C578"/>
<evidence type="ECO:0000256" key="1">
    <source>
        <dbReference type="ARBA" id="ARBA00022801"/>
    </source>
</evidence>
<organism evidence="4 5">
    <name type="scientific">Sediminibacterium goheungense</name>
    <dbReference type="NCBI Taxonomy" id="1086393"/>
    <lineage>
        <taxon>Bacteria</taxon>
        <taxon>Pseudomonadati</taxon>
        <taxon>Bacteroidota</taxon>
        <taxon>Chitinophagia</taxon>
        <taxon>Chitinophagales</taxon>
        <taxon>Chitinophagaceae</taxon>
        <taxon>Sediminibacterium</taxon>
    </lineage>
</organism>
<dbReference type="OrthoDB" id="6381507at2"/>
<evidence type="ECO:0000259" key="3">
    <source>
        <dbReference type="Pfam" id="PF14258"/>
    </source>
</evidence>
<dbReference type="PANTHER" id="PTHR33886:SF8">
    <property type="entry name" value="UNSATURATED RHAMNOGALACTURONAN HYDROLASE (EUROFUNG)"/>
    <property type="match status" value="1"/>
</dbReference>
<evidence type="ECO:0000313" key="4">
    <source>
        <dbReference type="EMBL" id="TDO28788.1"/>
    </source>
</evidence>
<dbReference type="GO" id="GO:0016787">
    <property type="term" value="F:hydrolase activity"/>
    <property type="evidence" value="ECO:0007669"/>
    <property type="project" value="UniProtKB-KW"/>
</dbReference>
<feature type="domain" description="DUF4350" evidence="3">
    <location>
        <begin position="430"/>
        <end position="602"/>
    </location>
</feature>